<feature type="transmembrane region" description="Helical" evidence="13">
    <location>
        <begin position="243"/>
        <end position="265"/>
    </location>
</feature>
<feature type="chain" id="PRO_5031415921" description="Nickel/cobalt efflux system" evidence="14">
    <location>
        <begin position="22"/>
        <end position="342"/>
    </location>
</feature>
<comment type="function">
    <text evidence="1">Efflux system for nickel and cobalt.</text>
</comment>
<comment type="caution">
    <text evidence="15">The sequence shown here is derived from an EMBL/GenBank/DDBJ whole genome shotgun (WGS) entry which is preliminary data.</text>
</comment>
<feature type="transmembrane region" description="Helical" evidence="13">
    <location>
        <begin position="74"/>
        <end position="94"/>
    </location>
</feature>
<keyword evidence="8 13" id="KW-1133">Transmembrane helix</keyword>
<keyword evidence="3" id="KW-0171">Cobalt transport</keyword>
<keyword evidence="9" id="KW-0406">Ion transport</keyword>
<evidence type="ECO:0000256" key="6">
    <source>
        <dbReference type="ARBA" id="ARBA00022596"/>
    </source>
</evidence>
<dbReference type="GO" id="GO:0046583">
    <property type="term" value="F:monoatomic cation efflux transmembrane transporter activity"/>
    <property type="evidence" value="ECO:0007669"/>
    <property type="project" value="TreeGrafter"/>
</dbReference>
<evidence type="ECO:0000256" key="12">
    <source>
        <dbReference type="ARBA" id="ARBA00023285"/>
    </source>
</evidence>
<dbReference type="Pfam" id="PF03824">
    <property type="entry name" value="NicO"/>
    <property type="match status" value="1"/>
</dbReference>
<evidence type="ECO:0000256" key="9">
    <source>
        <dbReference type="ARBA" id="ARBA00023065"/>
    </source>
</evidence>
<dbReference type="GO" id="GO:0015099">
    <property type="term" value="F:nickel cation transmembrane transporter activity"/>
    <property type="evidence" value="ECO:0007669"/>
    <property type="project" value="UniProtKB-UniRule"/>
</dbReference>
<dbReference type="RefSeq" id="WP_183854389.1">
    <property type="nucleotide sequence ID" value="NZ_JACHOO010000003.1"/>
</dbReference>
<protein>
    <recommendedName>
        <fullName evidence="13">Nickel/cobalt efflux system</fullName>
    </recommendedName>
</protein>
<feature type="transmembrane region" description="Helical" evidence="13">
    <location>
        <begin position="115"/>
        <end position="144"/>
    </location>
</feature>
<dbReference type="PANTHER" id="PTHR40659:SF1">
    <property type="entry name" value="NICKEL_COBALT EFFLUX SYSTEM RCNA"/>
    <property type="match status" value="1"/>
</dbReference>
<comment type="similarity">
    <text evidence="13">Belongs to the NiCoT transporter (TC 2.A.52) family.</text>
</comment>
<keyword evidence="5" id="KW-1003">Cell membrane</keyword>
<feature type="transmembrane region" description="Helical" evidence="13">
    <location>
        <begin position="271"/>
        <end position="297"/>
    </location>
</feature>
<dbReference type="Proteomes" id="UP000523821">
    <property type="component" value="Unassembled WGS sequence"/>
</dbReference>
<evidence type="ECO:0000256" key="4">
    <source>
        <dbReference type="ARBA" id="ARBA00022448"/>
    </source>
</evidence>
<evidence type="ECO:0000256" key="13">
    <source>
        <dbReference type="RuleBase" id="RU362101"/>
    </source>
</evidence>
<evidence type="ECO:0000256" key="3">
    <source>
        <dbReference type="ARBA" id="ARBA00022426"/>
    </source>
</evidence>
<dbReference type="AlphaFoldDB" id="A0A7W9FKC8"/>
<dbReference type="InterPro" id="IPR011541">
    <property type="entry name" value="Ni/Co_transpt_high_affinity"/>
</dbReference>
<keyword evidence="4 13" id="KW-0813">Transport</keyword>
<dbReference type="EMBL" id="JACHOO010000003">
    <property type="protein sequence ID" value="MBB5752516.1"/>
    <property type="molecule type" value="Genomic_DNA"/>
</dbReference>
<proteinExistence type="inferred from homology"/>
<dbReference type="GO" id="GO:0005886">
    <property type="term" value="C:plasma membrane"/>
    <property type="evidence" value="ECO:0007669"/>
    <property type="project" value="UniProtKB-SubCell"/>
</dbReference>
<evidence type="ECO:0000256" key="14">
    <source>
        <dbReference type="SAM" id="SignalP"/>
    </source>
</evidence>
<keyword evidence="7 13" id="KW-0812">Transmembrane</keyword>
<evidence type="ECO:0000256" key="11">
    <source>
        <dbReference type="ARBA" id="ARBA00023136"/>
    </source>
</evidence>
<keyword evidence="11 13" id="KW-0472">Membrane</keyword>
<keyword evidence="16" id="KW-1185">Reference proteome</keyword>
<organism evidence="15 16">
    <name type="scientific">Prosthecomicrobium pneumaticum</name>
    <dbReference type="NCBI Taxonomy" id="81895"/>
    <lineage>
        <taxon>Bacteria</taxon>
        <taxon>Pseudomonadati</taxon>
        <taxon>Pseudomonadota</taxon>
        <taxon>Alphaproteobacteria</taxon>
        <taxon>Hyphomicrobiales</taxon>
        <taxon>Kaistiaceae</taxon>
        <taxon>Prosthecomicrobium</taxon>
    </lineage>
</organism>
<evidence type="ECO:0000313" key="15">
    <source>
        <dbReference type="EMBL" id="MBB5752516.1"/>
    </source>
</evidence>
<comment type="subcellular location">
    <subcellularLocation>
        <location evidence="2 13">Cell membrane</location>
        <topology evidence="2 13">Multi-pass membrane protein</topology>
    </subcellularLocation>
</comment>
<name>A0A7W9FKC8_9HYPH</name>
<accession>A0A7W9FKC8</accession>
<feature type="transmembrane region" description="Helical" evidence="13">
    <location>
        <begin position="318"/>
        <end position="340"/>
    </location>
</feature>
<evidence type="ECO:0000313" key="16">
    <source>
        <dbReference type="Proteomes" id="UP000523821"/>
    </source>
</evidence>
<evidence type="ECO:0000256" key="5">
    <source>
        <dbReference type="ARBA" id="ARBA00022475"/>
    </source>
</evidence>
<keyword evidence="12" id="KW-0170">Cobalt</keyword>
<dbReference type="GO" id="GO:0032025">
    <property type="term" value="P:response to cobalt ion"/>
    <property type="evidence" value="ECO:0007669"/>
    <property type="project" value="TreeGrafter"/>
</dbReference>
<evidence type="ECO:0000256" key="8">
    <source>
        <dbReference type="ARBA" id="ARBA00022989"/>
    </source>
</evidence>
<evidence type="ECO:0000256" key="1">
    <source>
        <dbReference type="ARBA" id="ARBA00002510"/>
    </source>
</evidence>
<dbReference type="GO" id="GO:0010045">
    <property type="term" value="P:response to nickel cation"/>
    <property type="evidence" value="ECO:0007669"/>
    <property type="project" value="TreeGrafter"/>
</dbReference>
<evidence type="ECO:0000256" key="2">
    <source>
        <dbReference type="ARBA" id="ARBA00004651"/>
    </source>
</evidence>
<feature type="signal peptide" evidence="14">
    <location>
        <begin position="1"/>
        <end position="21"/>
    </location>
</feature>
<keyword evidence="10" id="KW-0921">Nickel transport</keyword>
<evidence type="ECO:0000256" key="7">
    <source>
        <dbReference type="ARBA" id="ARBA00022692"/>
    </source>
</evidence>
<evidence type="ECO:0000256" key="10">
    <source>
        <dbReference type="ARBA" id="ARBA00023112"/>
    </source>
</evidence>
<dbReference type="PANTHER" id="PTHR40659">
    <property type="entry name" value="NICKEL/COBALT EFFLUX SYSTEM RCNA"/>
    <property type="match status" value="1"/>
</dbReference>
<feature type="transmembrane region" description="Helical" evidence="13">
    <location>
        <begin position="156"/>
        <end position="172"/>
    </location>
</feature>
<keyword evidence="6" id="KW-0533">Nickel</keyword>
<sequence>MIRTPRLALAALCLAALPAAAAPSPFGVGTPDGGGAASWAGPLAPLFGWIAVEQAAFYRELTRALSALGESGHAAALLVALSFAYGVFHAAGPGHGKAVVASWLFVSGERLRRGVAIAFLAAIAQAVTAIAVVGFGTVLLGVTAFTMTRATDALEATSYALIALCGAVLLVTKLTGFGRRAGPVAAAAPATAPAIAPMPLRPAGTRAFACDDASAGHVHGPDCGHAHAPDPALLDRPLTIGRAWAAVLAVGVRPCTGAIIVLVFALSQRLWWAGLLSVLVMALGTAITVSALAALAVKARDLALRFSSGGGAGVAALRGLEIAAAAAILLFGLAMLGGALSA</sequence>
<dbReference type="InterPro" id="IPR051224">
    <property type="entry name" value="NiCoT_RcnA"/>
</dbReference>
<reference evidence="15 16" key="1">
    <citation type="submission" date="2020-08" db="EMBL/GenBank/DDBJ databases">
        <title>Genomic Encyclopedia of Type Strains, Phase IV (KMG-IV): sequencing the most valuable type-strain genomes for metagenomic binning, comparative biology and taxonomic classification.</title>
        <authorList>
            <person name="Goeker M."/>
        </authorList>
    </citation>
    <scope>NUCLEOTIDE SEQUENCE [LARGE SCALE GENOMIC DNA]</scope>
    <source>
        <strain evidence="15 16">DSM 16268</strain>
    </source>
</reference>
<dbReference type="GO" id="GO:0006824">
    <property type="term" value="P:cobalt ion transport"/>
    <property type="evidence" value="ECO:0007669"/>
    <property type="project" value="UniProtKB-KW"/>
</dbReference>
<gene>
    <name evidence="15" type="ORF">GGQ63_001570</name>
</gene>
<keyword evidence="14" id="KW-0732">Signal</keyword>